<reference evidence="2" key="1">
    <citation type="journal article" date="2019" name="Int. J. Syst. Evol. Microbiol.">
        <title>The Global Catalogue of Microorganisms (GCM) 10K type strain sequencing project: providing services to taxonomists for standard genome sequencing and annotation.</title>
        <authorList>
            <consortium name="The Broad Institute Genomics Platform"/>
            <consortium name="The Broad Institute Genome Sequencing Center for Infectious Disease"/>
            <person name="Wu L."/>
            <person name="Ma J."/>
        </authorList>
    </citation>
    <scope>NUCLEOTIDE SEQUENCE [LARGE SCALE GENOMIC DNA]</scope>
    <source>
        <strain evidence="2">CGMCC 1.12371</strain>
    </source>
</reference>
<name>A0ABW2QPG5_9BURK</name>
<dbReference type="RefSeq" id="WP_382227505.1">
    <property type="nucleotide sequence ID" value="NZ_JBHTCA010000028.1"/>
</dbReference>
<organism evidence="1 2">
    <name type="scientific">Hydrogenophaga atypica</name>
    <dbReference type="NCBI Taxonomy" id="249409"/>
    <lineage>
        <taxon>Bacteria</taxon>
        <taxon>Pseudomonadati</taxon>
        <taxon>Pseudomonadota</taxon>
        <taxon>Betaproteobacteria</taxon>
        <taxon>Burkholderiales</taxon>
        <taxon>Comamonadaceae</taxon>
        <taxon>Hydrogenophaga</taxon>
    </lineage>
</organism>
<comment type="caution">
    <text evidence="1">The sequence shown here is derived from an EMBL/GenBank/DDBJ whole genome shotgun (WGS) entry which is preliminary data.</text>
</comment>
<accession>A0ABW2QPG5</accession>
<proteinExistence type="predicted"/>
<gene>
    <name evidence="1" type="ORF">ACFQPB_20725</name>
</gene>
<keyword evidence="2" id="KW-1185">Reference proteome</keyword>
<sequence length="64" mass="7158">MHAEFFKDFACIGKHIHEVGHWRALIAAHVCNAGLEQGFGDRQDAFALELGARACPQLLHFLLE</sequence>
<evidence type="ECO:0000313" key="2">
    <source>
        <dbReference type="Proteomes" id="UP001596501"/>
    </source>
</evidence>
<dbReference type="Proteomes" id="UP001596501">
    <property type="component" value="Unassembled WGS sequence"/>
</dbReference>
<evidence type="ECO:0000313" key="1">
    <source>
        <dbReference type="EMBL" id="MFC7411295.1"/>
    </source>
</evidence>
<protein>
    <submittedName>
        <fullName evidence="1">Uncharacterized protein</fullName>
    </submittedName>
</protein>
<dbReference type="EMBL" id="JBHTCA010000028">
    <property type="protein sequence ID" value="MFC7411295.1"/>
    <property type="molecule type" value="Genomic_DNA"/>
</dbReference>